<proteinExistence type="predicted"/>
<accession>A0A655ZZD5</accession>
<dbReference type="Proteomes" id="UP000044806">
    <property type="component" value="Unassembled WGS sequence"/>
</dbReference>
<dbReference type="EMBL" id="CWQJ01000049">
    <property type="protein sequence ID" value="CSC89530.1"/>
    <property type="molecule type" value="Genomic_DNA"/>
</dbReference>
<evidence type="ECO:0000313" key="3">
    <source>
        <dbReference type="EMBL" id="CSC89530.1"/>
    </source>
</evidence>
<feature type="region of interest" description="Disordered" evidence="1">
    <location>
        <begin position="1"/>
        <end position="20"/>
    </location>
</feature>
<protein>
    <submittedName>
        <fullName evidence="3">Uncharacterized protein</fullName>
    </submittedName>
</protein>
<name>A0A655ZZD5_VIBCL</name>
<gene>
    <name evidence="2" type="ORF">ERS013165_02389</name>
    <name evidence="3" type="ORF">ERS013201_03837</name>
</gene>
<dbReference type="EMBL" id="CWOW01000011">
    <property type="protein sequence ID" value="CSA76663.1"/>
    <property type="molecule type" value="Genomic_DNA"/>
</dbReference>
<reference evidence="4 5" key="1">
    <citation type="submission" date="2015-07" db="EMBL/GenBank/DDBJ databases">
        <authorList>
            <consortium name="Pathogen Informatics"/>
        </authorList>
    </citation>
    <scope>NUCLEOTIDE SEQUENCE [LARGE SCALE GENOMIC DNA]</scope>
    <source>
        <strain evidence="3 5">A325</strain>
        <strain evidence="2 4">A51</strain>
    </source>
</reference>
<dbReference type="Proteomes" id="UP000046067">
    <property type="component" value="Unassembled WGS sequence"/>
</dbReference>
<sequence>MRRFKTIGKPSGKQTNTTTFSNRIGLHGKIIAL</sequence>
<organism evidence="3 5">
    <name type="scientific">Vibrio cholerae</name>
    <dbReference type="NCBI Taxonomy" id="666"/>
    <lineage>
        <taxon>Bacteria</taxon>
        <taxon>Pseudomonadati</taxon>
        <taxon>Pseudomonadota</taxon>
        <taxon>Gammaproteobacteria</taxon>
        <taxon>Vibrionales</taxon>
        <taxon>Vibrionaceae</taxon>
        <taxon>Vibrio</taxon>
    </lineage>
</organism>
<evidence type="ECO:0000313" key="4">
    <source>
        <dbReference type="Proteomes" id="UP000044806"/>
    </source>
</evidence>
<evidence type="ECO:0000256" key="1">
    <source>
        <dbReference type="SAM" id="MobiDB-lite"/>
    </source>
</evidence>
<dbReference type="AlphaFoldDB" id="A0A655ZZD5"/>
<evidence type="ECO:0000313" key="5">
    <source>
        <dbReference type="Proteomes" id="UP000046067"/>
    </source>
</evidence>
<evidence type="ECO:0000313" key="2">
    <source>
        <dbReference type="EMBL" id="CSA76663.1"/>
    </source>
</evidence>